<dbReference type="OrthoDB" id="2151789at2759"/>
<dbReference type="Gene3D" id="3.40.462.20">
    <property type="match status" value="1"/>
</dbReference>
<dbReference type="InterPro" id="IPR016166">
    <property type="entry name" value="FAD-bd_PCMH"/>
</dbReference>
<dbReference type="Gene3D" id="3.30.43.10">
    <property type="entry name" value="Uridine Diphospho-n-acetylenolpyruvylglucosamine Reductase, domain 2"/>
    <property type="match status" value="1"/>
</dbReference>
<keyword evidence="4" id="KW-0560">Oxidoreductase</keyword>
<dbReference type="AlphaFoldDB" id="A0A8K0T8W2"/>
<protein>
    <recommendedName>
        <fullName evidence="5">FAD-binding PCMH-type domain-containing protein</fullName>
    </recommendedName>
</protein>
<dbReference type="GO" id="GO:0016491">
    <property type="term" value="F:oxidoreductase activity"/>
    <property type="evidence" value="ECO:0007669"/>
    <property type="project" value="UniProtKB-KW"/>
</dbReference>
<comment type="caution">
    <text evidence="6">The sequence shown here is derived from an EMBL/GenBank/DDBJ whole genome shotgun (WGS) entry which is preliminary data.</text>
</comment>
<evidence type="ECO:0000313" key="7">
    <source>
        <dbReference type="Proteomes" id="UP000813385"/>
    </source>
</evidence>
<reference evidence="6" key="1">
    <citation type="journal article" date="2021" name="Nat. Commun.">
        <title>Genetic determinants of endophytism in the Arabidopsis root mycobiome.</title>
        <authorList>
            <person name="Mesny F."/>
            <person name="Miyauchi S."/>
            <person name="Thiergart T."/>
            <person name="Pickel B."/>
            <person name="Atanasova L."/>
            <person name="Karlsson M."/>
            <person name="Huettel B."/>
            <person name="Barry K.W."/>
            <person name="Haridas S."/>
            <person name="Chen C."/>
            <person name="Bauer D."/>
            <person name="Andreopoulos W."/>
            <person name="Pangilinan J."/>
            <person name="LaButti K."/>
            <person name="Riley R."/>
            <person name="Lipzen A."/>
            <person name="Clum A."/>
            <person name="Drula E."/>
            <person name="Henrissat B."/>
            <person name="Kohler A."/>
            <person name="Grigoriev I.V."/>
            <person name="Martin F.M."/>
            <person name="Hacquard S."/>
        </authorList>
    </citation>
    <scope>NUCLEOTIDE SEQUENCE</scope>
    <source>
        <strain evidence="6">MPI-CAGE-AT-0016</strain>
    </source>
</reference>
<dbReference type="PANTHER" id="PTHR42973">
    <property type="entry name" value="BINDING OXIDOREDUCTASE, PUTATIVE (AFU_ORTHOLOGUE AFUA_1G17690)-RELATED"/>
    <property type="match status" value="1"/>
</dbReference>
<evidence type="ECO:0000256" key="4">
    <source>
        <dbReference type="ARBA" id="ARBA00023002"/>
    </source>
</evidence>
<evidence type="ECO:0000256" key="2">
    <source>
        <dbReference type="ARBA" id="ARBA00022630"/>
    </source>
</evidence>
<dbReference type="InterPro" id="IPR012951">
    <property type="entry name" value="BBE"/>
</dbReference>
<dbReference type="Pfam" id="PF01565">
    <property type="entry name" value="FAD_binding_4"/>
    <property type="match status" value="1"/>
</dbReference>
<dbReference type="EMBL" id="JAGPXD010000005">
    <property type="protein sequence ID" value="KAH7354251.1"/>
    <property type="molecule type" value="Genomic_DNA"/>
</dbReference>
<dbReference type="InterPro" id="IPR050416">
    <property type="entry name" value="FAD-linked_Oxidoreductase"/>
</dbReference>
<keyword evidence="3" id="KW-0274">FAD</keyword>
<sequence length="481" mass="51540">MTGSASCVKSPCAALAAAGLGDRILTVNDTAYEERTTSWWSASARLEPACIVQPKDTEEVSKVLRALQGSSGSFAVRSGGHSHWAGGSNVDNGVTIDLVHFKGATYDASTKLASVYPASRWADIFAILEGYGVAVPGGRDGNVGIGGFLTGGGNSYYTARAGFGCDSIVNAEVVLADGTIINANKDEHSDLLKALKGGWANFGIVTRFDLETFPAGPVWGGIRASDKSQGELIANAMVNFTTNNHKNPDSALLINWTYNPSMSTDVLLAQVMMNTAGVERAPAFDEALEATELFNDFSTRTMSQIADAYLLPASRHNVWFTLTFSNDVRIITKAAELHDTFVADLLKEIPPLDLGTQNLFQPVPRLFADLGAARGGNVLGLDAIEGDSLMWLLSCTVSTAEQELILHEKSAAFAADLAAFARSIDGLRDWQYINYVDPSQDPIRSYGAANVKFLREVSAKYDPTGFFQKRQAAGFKLPQAL</sequence>
<proteinExistence type="inferred from homology"/>
<accession>A0A8K0T8W2</accession>
<name>A0A8K0T8W2_9PEZI</name>
<dbReference type="InterPro" id="IPR006094">
    <property type="entry name" value="Oxid_FAD_bind_N"/>
</dbReference>
<dbReference type="Pfam" id="PF08031">
    <property type="entry name" value="BBE"/>
    <property type="match status" value="1"/>
</dbReference>
<dbReference type="Gene3D" id="3.30.465.10">
    <property type="match status" value="1"/>
</dbReference>
<dbReference type="PANTHER" id="PTHR42973:SF53">
    <property type="entry name" value="FAD-BINDING PCMH-TYPE DOMAIN-CONTAINING PROTEIN-RELATED"/>
    <property type="match status" value="1"/>
</dbReference>
<evidence type="ECO:0000256" key="1">
    <source>
        <dbReference type="ARBA" id="ARBA00005466"/>
    </source>
</evidence>
<comment type="similarity">
    <text evidence="1">Belongs to the oxygen-dependent FAD-linked oxidoreductase family.</text>
</comment>
<keyword evidence="2" id="KW-0285">Flavoprotein</keyword>
<dbReference type="InterPro" id="IPR016169">
    <property type="entry name" value="FAD-bd_PCMH_sub2"/>
</dbReference>
<evidence type="ECO:0000256" key="3">
    <source>
        <dbReference type="ARBA" id="ARBA00022827"/>
    </source>
</evidence>
<evidence type="ECO:0000313" key="6">
    <source>
        <dbReference type="EMBL" id="KAH7354251.1"/>
    </source>
</evidence>
<feature type="domain" description="FAD-binding PCMH-type" evidence="5">
    <location>
        <begin position="44"/>
        <end position="215"/>
    </location>
</feature>
<dbReference type="PROSITE" id="PS51387">
    <property type="entry name" value="FAD_PCMH"/>
    <property type="match status" value="1"/>
</dbReference>
<organism evidence="6 7">
    <name type="scientific">Plectosphaerella cucumerina</name>
    <dbReference type="NCBI Taxonomy" id="40658"/>
    <lineage>
        <taxon>Eukaryota</taxon>
        <taxon>Fungi</taxon>
        <taxon>Dikarya</taxon>
        <taxon>Ascomycota</taxon>
        <taxon>Pezizomycotina</taxon>
        <taxon>Sordariomycetes</taxon>
        <taxon>Hypocreomycetidae</taxon>
        <taxon>Glomerellales</taxon>
        <taxon>Plectosphaerellaceae</taxon>
        <taxon>Plectosphaerella</taxon>
    </lineage>
</organism>
<keyword evidence="7" id="KW-1185">Reference proteome</keyword>
<dbReference type="SUPFAM" id="SSF56176">
    <property type="entry name" value="FAD-binding/transporter-associated domain-like"/>
    <property type="match status" value="1"/>
</dbReference>
<gene>
    <name evidence="6" type="ORF">B0T11DRAFT_332104</name>
</gene>
<dbReference type="InterPro" id="IPR036318">
    <property type="entry name" value="FAD-bd_PCMH-like_sf"/>
</dbReference>
<dbReference type="InterPro" id="IPR016167">
    <property type="entry name" value="FAD-bd_PCMH_sub1"/>
</dbReference>
<evidence type="ECO:0000259" key="5">
    <source>
        <dbReference type="PROSITE" id="PS51387"/>
    </source>
</evidence>
<dbReference type="GO" id="GO:0071949">
    <property type="term" value="F:FAD binding"/>
    <property type="evidence" value="ECO:0007669"/>
    <property type="project" value="InterPro"/>
</dbReference>
<dbReference type="Proteomes" id="UP000813385">
    <property type="component" value="Unassembled WGS sequence"/>
</dbReference>